<dbReference type="CDD" id="cd01949">
    <property type="entry name" value="GGDEF"/>
    <property type="match status" value="1"/>
</dbReference>
<dbReference type="AlphaFoldDB" id="A0A0F7KWV1"/>
<dbReference type="STRING" id="1267766.WYH_03130"/>
<dbReference type="InterPro" id="IPR000160">
    <property type="entry name" value="GGDEF_dom"/>
</dbReference>
<dbReference type="InterPro" id="IPR050469">
    <property type="entry name" value="Diguanylate_Cyclase"/>
</dbReference>
<dbReference type="EMBL" id="CP011452">
    <property type="protein sequence ID" value="AKH44149.1"/>
    <property type="molecule type" value="Genomic_DNA"/>
</dbReference>
<keyword evidence="5" id="KW-0808">Transferase</keyword>
<dbReference type="SMART" id="SM00267">
    <property type="entry name" value="GGDEF"/>
    <property type="match status" value="1"/>
</dbReference>
<evidence type="ECO:0000256" key="2">
    <source>
        <dbReference type="ARBA" id="ARBA00034247"/>
    </source>
</evidence>
<dbReference type="GO" id="GO:1902201">
    <property type="term" value="P:negative regulation of bacterial-type flagellum-dependent cell motility"/>
    <property type="evidence" value="ECO:0007669"/>
    <property type="project" value="TreeGrafter"/>
</dbReference>
<dbReference type="NCBIfam" id="TIGR00254">
    <property type="entry name" value="GGDEF"/>
    <property type="match status" value="1"/>
</dbReference>
<feature type="compositionally biased region" description="Basic and acidic residues" evidence="3">
    <location>
        <begin position="181"/>
        <end position="190"/>
    </location>
</feature>
<dbReference type="Pfam" id="PF00990">
    <property type="entry name" value="GGDEF"/>
    <property type="match status" value="1"/>
</dbReference>
<dbReference type="PANTHER" id="PTHR45138">
    <property type="entry name" value="REGULATORY COMPONENTS OF SENSORY TRANSDUCTION SYSTEM"/>
    <property type="match status" value="1"/>
</dbReference>
<dbReference type="Proteomes" id="UP000034392">
    <property type="component" value="Chromosome"/>
</dbReference>
<accession>A0A0F7KWV1</accession>
<dbReference type="GO" id="GO:0005886">
    <property type="term" value="C:plasma membrane"/>
    <property type="evidence" value="ECO:0007669"/>
    <property type="project" value="TreeGrafter"/>
</dbReference>
<keyword evidence="6" id="KW-1185">Reference proteome</keyword>
<dbReference type="Gene3D" id="3.30.70.270">
    <property type="match status" value="1"/>
</dbReference>
<dbReference type="PANTHER" id="PTHR45138:SF9">
    <property type="entry name" value="DIGUANYLATE CYCLASE DGCM-RELATED"/>
    <property type="match status" value="1"/>
</dbReference>
<proteinExistence type="predicted"/>
<protein>
    <recommendedName>
        <fullName evidence="1">diguanylate cyclase</fullName>
        <ecNumber evidence="1">2.7.7.65</ecNumber>
    </recommendedName>
</protein>
<dbReference type="GO" id="GO:0043709">
    <property type="term" value="P:cell adhesion involved in single-species biofilm formation"/>
    <property type="evidence" value="ECO:0007669"/>
    <property type="project" value="TreeGrafter"/>
</dbReference>
<evidence type="ECO:0000256" key="1">
    <source>
        <dbReference type="ARBA" id="ARBA00012528"/>
    </source>
</evidence>
<keyword evidence="5" id="KW-0548">Nucleotidyltransferase</keyword>
<dbReference type="PATRIC" id="fig|1267766.3.peg.3175"/>
<organism evidence="5 6">
    <name type="scientific">Croceibacterium atlanticum</name>
    <dbReference type="NCBI Taxonomy" id="1267766"/>
    <lineage>
        <taxon>Bacteria</taxon>
        <taxon>Pseudomonadati</taxon>
        <taxon>Pseudomonadota</taxon>
        <taxon>Alphaproteobacteria</taxon>
        <taxon>Sphingomonadales</taxon>
        <taxon>Erythrobacteraceae</taxon>
        <taxon>Croceibacterium</taxon>
    </lineage>
</organism>
<dbReference type="InterPro" id="IPR029787">
    <property type="entry name" value="Nucleotide_cyclase"/>
</dbReference>
<feature type="region of interest" description="Disordered" evidence="3">
    <location>
        <begin position="181"/>
        <end position="207"/>
    </location>
</feature>
<evidence type="ECO:0000259" key="4">
    <source>
        <dbReference type="PROSITE" id="PS50887"/>
    </source>
</evidence>
<dbReference type="EC" id="2.7.7.65" evidence="1"/>
<dbReference type="PROSITE" id="PS50887">
    <property type="entry name" value="GGDEF"/>
    <property type="match status" value="1"/>
</dbReference>
<evidence type="ECO:0000313" key="5">
    <source>
        <dbReference type="EMBL" id="AKH44149.1"/>
    </source>
</evidence>
<gene>
    <name evidence="5" type="primary">adrA</name>
    <name evidence="5" type="ORF">WYH_03130</name>
</gene>
<dbReference type="GO" id="GO:0052621">
    <property type="term" value="F:diguanylate cyclase activity"/>
    <property type="evidence" value="ECO:0007669"/>
    <property type="project" value="UniProtKB-EC"/>
</dbReference>
<dbReference type="FunFam" id="3.30.70.270:FF:000001">
    <property type="entry name" value="Diguanylate cyclase domain protein"/>
    <property type="match status" value="1"/>
</dbReference>
<comment type="catalytic activity">
    <reaction evidence="2">
        <text>2 GTP = 3',3'-c-di-GMP + 2 diphosphate</text>
        <dbReference type="Rhea" id="RHEA:24898"/>
        <dbReference type="ChEBI" id="CHEBI:33019"/>
        <dbReference type="ChEBI" id="CHEBI:37565"/>
        <dbReference type="ChEBI" id="CHEBI:58805"/>
        <dbReference type="EC" id="2.7.7.65"/>
    </reaction>
</comment>
<feature type="domain" description="GGDEF" evidence="4">
    <location>
        <begin position="234"/>
        <end position="369"/>
    </location>
</feature>
<dbReference type="KEGG" id="aay:WYH_03130"/>
<reference evidence="5" key="1">
    <citation type="submission" date="2015-05" db="EMBL/GenBank/DDBJ databases">
        <title>The complete genome of Altererythrobacter atlanticus strain 26DY36.</title>
        <authorList>
            <person name="Wu Y.-H."/>
            <person name="Cheng H."/>
            <person name="Wu X.-W."/>
        </authorList>
    </citation>
    <scope>NUCLEOTIDE SEQUENCE [LARGE SCALE GENOMIC DNA]</scope>
    <source>
        <strain evidence="5">26DY36</strain>
    </source>
</reference>
<dbReference type="InterPro" id="IPR043128">
    <property type="entry name" value="Rev_trsase/Diguanyl_cyclase"/>
</dbReference>
<evidence type="ECO:0000256" key="3">
    <source>
        <dbReference type="SAM" id="MobiDB-lite"/>
    </source>
</evidence>
<name>A0A0F7KWV1_9SPHN</name>
<dbReference type="SUPFAM" id="SSF55073">
    <property type="entry name" value="Nucleotide cyclase"/>
    <property type="match status" value="1"/>
</dbReference>
<evidence type="ECO:0000313" key="6">
    <source>
        <dbReference type="Proteomes" id="UP000034392"/>
    </source>
</evidence>
<sequence length="379" mass="41942">MGMFIRSPSLAARRPLGNWLRTGASAPITDNVGMGGRPDPKHQLLEQISAFLIDNDLEVNPANLATAFHVASGGKPRLAFQVAQLSAHGGITQAWLDAHPDHESEVHEAEMSRRLMSELDEVLTQFSRQATAARSAASDYSSDLQRHACELKEMDGGTDNLVGRLVSLTQRMAERTRAIEGELSSREKEARKLRRQMGQMKRDAEQDHLTGLPNRRAFEVQFTAACEKARENDEALSLAFCDIDHFKRVNDTHGHDAGDRVLKMVAKVLSRISNERCHVARHGGEEFVMLFRGKDVLQSKDALDQARETLGALRLINRDTNEPIGHITFSAGVADVFADEDPRKALRSADEALYKAKHSGRNQVLVAGADEQENPAEKL</sequence>